<accession>M0MQW0</accession>
<gene>
    <name evidence="2" type="ORF">C446_00400</name>
</gene>
<organism evidence="2 3">
    <name type="scientific">Halobiforma nitratireducens JCM 10879</name>
    <dbReference type="NCBI Taxonomy" id="1227454"/>
    <lineage>
        <taxon>Archaea</taxon>
        <taxon>Methanobacteriati</taxon>
        <taxon>Methanobacteriota</taxon>
        <taxon>Stenosarchaea group</taxon>
        <taxon>Halobacteria</taxon>
        <taxon>Halobacteriales</taxon>
        <taxon>Natrialbaceae</taxon>
        <taxon>Halobiforma</taxon>
    </lineage>
</organism>
<comment type="caution">
    <text evidence="2">The sequence shown here is derived from an EMBL/GenBank/DDBJ whole genome shotgun (WGS) entry which is preliminary data.</text>
</comment>
<feature type="compositionally biased region" description="Polar residues" evidence="1">
    <location>
        <begin position="61"/>
        <end position="71"/>
    </location>
</feature>
<reference evidence="2 3" key="1">
    <citation type="journal article" date="2014" name="PLoS Genet.">
        <title>Phylogenetically driven sequencing of extremely halophilic archaea reveals strategies for static and dynamic osmo-response.</title>
        <authorList>
            <person name="Becker E.A."/>
            <person name="Seitzer P.M."/>
            <person name="Tritt A."/>
            <person name="Larsen D."/>
            <person name="Krusor M."/>
            <person name="Yao A.I."/>
            <person name="Wu D."/>
            <person name="Madern D."/>
            <person name="Eisen J.A."/>
            <person name="Darling A.E."/>
            <person name="Facciotti M.T."/>
        </authorList>
    </citation>
    <scope>NUCLEOTIDE SEQUENCE [LARGE SCALE GENOMIC DNA]</scope>
    <source>
        <strain evidence="2 3">JCM 10879</strain>
    </source>
</reference>
<dbReference type="AlphaFoldDB" id="M0MQW0"/>
<evidence type="ECO:0000313" key="3">
    <source>
        <dbReference type="Proteomes" id="UP000011607"/>
    </source>
</evidence>
<evidence type="ECO:0000256" key="1">
    <source>
        <dbReference type="SAM" id="MobiDB-lite"/>
    </source>
</evidence>
<evidence type="ECO:0000313" key="2">
    <source>
        <dbReference type="EMBL" id="EMA47129.1"/>
    </source>
</evidence>
<feature type="region of interest" description="Disordered" evidence="1">
    <location>
        <begin position="44"/>
        <end position="89"/>
    </location>
</feature>
<proteinExistence type="predicted"/>
<dbReference type="EMBL" id="AOMA01000003">
    <property type="protein sequence ID" value="EMA47129.1"/>
    <property type="molecule type" value="Genomic_DNA"/>
</dbReference>
<keyword evidence="3" id="KW-1185">Reference proteome</keyword>
<protein>
    <submittedName>
        <fullName evidence="2">Uncharacterized protein</fullName>
    </submittedName>
</protein>
<name>M0MQW0_9EURY</name>
<sequence>MDCSLPVDIENRPKRVLPTVTKPLLECIVGHLLETGSENRVVDDGRRRGYSYRPTTRCRSRQSLGSRSSKPITRRRWPKTPSTERSHIR</sequence>
<dbReference type="Proteomes" id="UP000011607">
    <property type="component" value="Unassembled WGS sequence"/>
</dbReference>